<evidence type="ECO:0000256" key="11">
    <source>
        <dbReference type="ARBA" id="ARBA00023049"/>
    </source>
</evidence>
<evidence type="ECO:0000256" key="2">
    <source>
        <dbReference type="ARBA" id="ARBA00003273"/>
    </source>
</evidence>
<dbReference type="AlphaFoldDB" id="A0A9P6MY38"/>
<evidence type="ECO:0000256" key="13">
    <source>
        <dbReference type="RuleBase" id="RU361240"/>
    </source>
</evidence>
<feature type="transmembrane region" description="Helical" evidence="15">
    <location>
        <begin position="673"/>
        <end position="696"/>
    </location>
</feature>
<sequence length="1041" mass="115832">MNSPMPITSRANRRRAPSLESTTTPLLASIPQRKSDRRVRDEAAQRTHRMYVVSTHQFWSIYTVLALLYLGVVGIVYLARRPNAFVPPLPDMAPSETAPEIFNPFTAWEHLEAITTEPHPFNSRANTDVVKKYIINQFKTLQAEAIALGRRNVRYYDREDNTTWTELRKSSQQRRMEDLGEIEPNEGETLKPEVLSVVQGDNLIMWVGGVTESMEGDIPVKIEIDVDQESQAALMVSAHYDSVPSSYGATDDGGGIAVALAMIQHFIHHPVQHTLIFNLNNAEELGSYGAAAFMGAPKNSTTETGDGHPWKKYVRAFINLEGGGSGGPSLLFRATDHDIIRHYVDNAPFPHASVFINDVFQFELINSDTDYSTFIEHDIPGLDIAFYQRRSMYHTITDTLPIQSLFHMGSNAQATIAGLCNSDYLDSLAPSAKLQVDPVPVSPRSWFAGKSVFFDFLGKQMIYSDLWTTLLINALAIGLGLPVLASTVTYVGRAIRRRQHNRRPARLVDPNPTPSLRSVLHSSSTSVGNSEDGYGSVPTRSNNFRQHGRYTDSIDATQHGQPKKAAIARATALVALIVMFDLGAVVGASRWQYYVNPMARYSHPWLILAGLAWLLLVVNTFVVYLATLIESSIYEPVPILSGATLWTFAVGVWWWLVALAIGTGVAGWFGVGALYGTTVLAAFAGVSALIQIILNFSNPTEGIDDSRLGWILVLGLGLIVPGVVVLDMAVTVVYATSQSVIGGDTGMMYIIYGILLIPVLLPTVPVISRGRNFKKALWWELIVLALVAWWLSQAKPYSANEPATLYFYQLYNQTSRSSIVDLRTDATSGYLGRMVQDVPSLSTLASPSKCIPEPIEDGGEYTEACQFEPVRQIFEDDGKDQPLHIEWIKIPESGPDGWREGRLQVLALESRACSIYLAETSPGRETQIWMESEGSIVDRENHAKLQDNHRPKSLHAYVRDWNQPWSAVIRMREPDQSEEIGNGNKTSHEPVAIKVVCAYNDWYSDPGYASVYNEIRAHIPSWTRLRMYKRDLFEVGVDMTF</sequence>
<evidence type="ECO:0000313" key="19">
    <source>
        <dbReference type="Proteomes" id="UP000703661"/>
    </source>
</evidence>
<evidence type="ECO:0000256" key="9">
    <source>
        <dbReference type="ARBA" id="ARBA00022833"/>
    </source>
</evidence>
<keyword evidence="5" id="KW-0926">Vacuole</keyword>
<evidence type="ECO:0000256" key="3">
    <source>
        <dbReference type="ARBA" id="ARBA00004128"/>
    </source>
</evidence>
<dbReference type="GO" id="GO:0046872">
    <property type="term" value="F:metal ion binding"/>
    <property type="evidence" value="ECO:0007669"/>
    <property type="project" value="UniProtKB-KW"/>
</dbReference>
<keyword evidence="10 15" id="KW-1133">Transmembrane helix</keyword>
<dbReference type="InterPro" id="IPR053975">
    <property type="entry name" value="PFF1_C"/>
</dbReference>
<dbReference type="Pfam" id="PF04389">
    <property type="entry name" value="Peptidase_M28"/>
    <property type="match status" value="1"/>
</dbReference>
<comment type="subcellular location">
    <subcellularLocation>
        <location evidence="3">Vacuole membrane</location>
        <topology evidence="3">Multi-pass membrane protein</topology>
    </subcellularLocation>
</comment>
<dbReference type="GO" id="GO:0005774">
    <property type="term" value="C:vacuolar membrane"/>
    <property type="evidence" value="ECO:0007669"/>
    <property type="project" value="UniProtKB-SubCell"/>
</dbReference>
<feature type="transmembrane region" description="Helical" evidence="15">
    <location>
        <begin position="59"/>
        <end position="79"/>
    </location>
</feature>
<gene>
    <name evidence="18" type="ORF">BGZ80_009041</name>
</gene>
<feature type="transmembrane region" description="Helical" evidence="15">
    <location>
        <begin position="746"/>
        <end position="764"/>
    </location>
</feature>
<evidence type="ECO:0000256" key="8">
    <source>
        <dbReference type="ARBA" id="ARBA00022801"/>
    </source>
</evidence>
<feature type="domain" description="Peptidase M28" evidence="16">
    <location>
        <begin position="228"/>
        <end position="401"/>
    </location>
</feature>
<keyword evidence="13" id="KW-0479">Metal-binding</keyword>
<feature type="transmembrane region" description="Helical" evidence="15">
    <location>
        <begin position="466"/>
        <end position="492"/>
    </location>
</feature>
<dbReference type="GO" id="GO:0006508">
    <property type="term" value="P:proteolysis"/>
    <property type="evidence" value="ECO:0007669"/>
    <property type="project" value="UniProtKB-KW"/>
</dbReference>
<evidence type="ECO:0000256" key="15">
    <source>
        <dbReference type="SAM" id="Phobius"/>
    </source>
</evidence>
<name>A0A9P6MY38_9FUNG</name>
<protein>
    <recommendedName>
        <fullName evidence="13">Peptide hydrolase</fullName>
        <ecNumber evidence="13">3.4.-.-</ecNumber>
    </recommendedName>
</protein>
<reference evidence="18" key="1">
    <citation type="journal article" date="2020" name="Fungal Divers.">
        <title>Resolving the Mortierellaceae phylogeny through synthesis of multi-gene phylogenetics and phylogenomics.</title>
        <authorList>
            <person name="Vandepol N."/>
            <person name="Liber J."/>
            <person name="Desiro A."/>
            <person name="Na H."/>
            <person name="Kennedy M."/>
            <person name="Barry K."/>
            <person name="Grigoriev I.V."/>
            <person name="Miller A.N."/>
            <person name="O'Donnell K."/>
            <person name="Stajich J.E."/>
            <person name="Bonito G."/>
        </authorList>
    </citation>
    <scope>NUCLEOTIDE SEQUENCE</scope>
    <source>
        <strain evidence="18">NRRL 2769</strain>
    </source>
</reference>
<feature type="compositionally biased region" description="Low complexity" evidence="14">
    <location>
        <begin position="515"/>
        <end position="530"/>
    </location>
</feature>
<comment type="function">
    <text evidence="2">May be involved in vacuolar sorting and osmoregulation.</text>
</comment>
<feature type="transmembrane region" description="Helical" evidence="15">
    <location>
        <begin position="572"/>
        <end position="593"/>
    </location>
</feature>
<dbReference type="Proteomes" id="UP000703661">
    <property type="component" value="Unassembled WGS sequence"/>
</dbReference>
<evidence type="ECO:0000313" key="18">
    <source>
        <dbReference type="EMBL" id="KAG0016670.1"/>
    </source>
</evidence>
<evidence type="ECO:0000256" key="1">
    <source>
        <dbReference type="ARBA" id="ARBA00001947"/>
    </source>
</evidence>
<comment type="similarity">
    <text evidence="4 13">Belongs to the peptidase M28 family.</text>
</comment>
<keyword evidence="9 13" id="KW-0862">Zinc</keyword>
<dbReference type="GO" id="GO:0008235">
    <property type="term" value="F:metalloexopeptidase activity"/>
    <property type="evidence" value="ECO:0007669"/>
    <property type="project" value="InterPro"/>
</dbReference>
<keyword evidence="19" id="KW-1185">Reference proteome</keyword>
<keyword evidence="8 13" id="KW-0378">Hydrolase</keyword>
<dbReference type="Pfam" id="PF22250">
    <property type="entry name" value="PFF1_C"/>
    <property type="match status" value="1"/>
</dbReference>
<dbReference type="InterPro" id="IPR045175">
    <property type="entry name" value="M28_fam"/>
</dbReference>
<comment type="caution">
    <text evidence="18">The sequence shown here is derived from an EMBL/GenBank/DDBJ whole genome shotgun (WGS) entry which is preliminary data.</text>
</comment>
<evidence type="ECO:0000259" key="17">
    <source>
        <dbReference type="Pfam" id="PF22250"/>
    </source>
</evidence>
<evidence type="ECO:0000256" key="7">
    <source>
        <dbReference type="ARBA" id="ARBA00022692"/>
    </source>
</evidence>
<keyword evidence="12" id="KW-0325">Glycoprotein</keyword>
<dbReference type="SUPFAM" id="SSF53187">
    <property type="entry name" value="Zn-dependent exopeptidases"/>
    <property type="match status" value="1"/>
</dbReference>
<evidence type="ECO:0000256" key="12">
    <source>
        <dbReference type="ARBA" id="ARBA00023180"/>
    </source>
</evidence>
<evidence type="ECO:0000256" key="14">
    <source>
        <dbReference type="SAM" id="MobiDB-lite"/>
    </source>
</evidence>
<accession>A0A9P6MY38</accession>
<comment type="cofactor">
    <cofactor evidence="1">
        <name>Zn(2+)</name>
        <dbReference type="ChEBI" id="CHEBI:29105"/>
    </cofactor>
</comment>
<feature type="transmembrane region" description="Helical" evidence="15">
    <location>
        <begin position="776"/>
        <end position="792"/>
    </location>
</feature>
<organism evidence="18 19">
    <name type="scientific">Entomortierella chlamydospora</name>
    <dbReference type="NCBI Taxonomy" id="101097"/>
    <lineage>
        <taxon>Eukaryota</taxon>
        <taxon>Fungi</taxon>
        <taxon>Fungi incertae sedis</taxon>
        <taxon>Mucoromycota</taxon>
        <taxon>Mortierellomycotina</taxon>
        <taxon>Mortierellomycetes</taxon>
        <taxon>Mortierellales</taxon>
        <taxon>Mortierellaceae</taxon>
        <taxon>Entomortierella</taxon>
    </lineage>
</organism>
<evidence type="ECO:0000256" key="4">
    <source>
        <dbReference type="ARBA" id="ARBA00010918"/>
    </source>
</evidence>
<feature type="transmembrane region" description="Helical" evidence="15">
    <location>
        <begin position="639"/>
        <end position="661"/>
    </location>
</feature>
<dbReference type="Gene3D" id="3.40.630.10">
    <property type="entry name" value="Zn peptidases"/>
    <property type="match status" value="1"/>
</dbReference>
<evidence type="ECO:0000256" key="6">
    <source>
        <dbReference type="ARBA" id="ARBA00022670"/>
    </source>
</evidence>
<feature type="domain" description="Vacuolar membrane protease C-terminal" evidence="17">
    <location>
        <begin position="805"/>
        <end position="1028"/>
    </location>
</feature>
<dbReference type="PANTHER" id="PTHR12147">
    <property type="entry name" value="METALLOPEPTIDASE M28 FAMILY MEMBER"/>
    <property type="match status" value="1"/>
</dbReference>
<keyword evidence="7 15" id="KW-0812">Transmembrane</keyword>
<feature type="transmembrane region" description="Helical" evidence="15">
    <location>
        <begin position="605"/>
        <end position="627"/>
    </location>
</feature>
<dbReference type="InterPro" id="IPR007484">
    <property type="entry name" value="Peptidase_M28"/>
</dbReference>
<feature type="region of interest" description="Disordered" evidence="14">
    <location>
        <begin position="501"/>
        <end position="538"/>
    </location>
</feature>
<keyword evidence="11" id="KW-0482">Metalloprotease</keyword>
<evidence type="ECO:0000256" key="10">
    <source>
        <dbReference type="ARBA" id="ARBA00022989"/>
    </source>
</evidence>
<keyword evidence="6 13" id="KW-0645">Protease</keyword>
<evidence type="ECO:0000259" key="16">
    <source>
        <dbReference type="Pfam" id="PF04389"/>
    </source>
</evidence>
<dbReference type="EC" id="3.4.-.-" evidence="13"/>
<proteinExistence type="inferred from homology"/>
<evidence type="ECO:0000256" key="5">
    <source>
        <dbReference type="ARBA" id="ARBA00022554"/>
    </source>
</evidence>
<dbReference type="EMBL" id="JAAAID010000513">
    <property type="protein sequence ID" value="KAG0016670.1"/>
    <property type="molecule type" value="Genomic_DNA"/>
</dbReference>
<feature type="transmembrane region" description="Helical" evidence="15">
    <location>
        <begin position="708"/>
        <end position="734"/>
    </location>
</feature>
<keyword evidence="15" id="KW-0472">Membrane</keyword>
<dbReference type="PANTHER" id="PTHR12147:SF58">
    <property type="entry name" value="VACUOLAR MEMBRANE PROTEASE"/>
    <property type="match status" value="1"/>
</dbReference>
<feature type="region of interest" description="Disordered" evidence="14">
    <location>
        <begin position="1"/>
        <end position="25"/>
    </location>
</feature>
<feature type="compositionally biased region" description="Polar residues" evidence="14">
    <location>
        <begin position="1"/>
        <end position="10"/>
    </location>
</feature>